<evidence type="ECO:0000313" key="4">
    <source>
        <dbReference type="EMBL" id="CAF9938365.1"/>
    </source>
</evidence>
<feature type="region of interest" description="Disordered" evidence="1">
    <location>
        <begin position="868"/>
        <end position="890"/>
    </location>
</feature>
<dbReference type="SUPFAM" id="SSF52096">
    <property type="entry name" value="ClpP/crotonase"/>
    <property type="match status" value="1"/>
</dbReference>
<keyword evidence="5" id="KW-1185">Reference proteome</keyword>
<evidence type="ECO:0000256" key="2">
    <source>
        <dbReference type="SAM" id="Phobius"/>
    </source>
</evidence>
<dbReference type="PANTHER" id="PTHR37049:SF5">
    <property type="entry name" value="TAIL SPECIFIC PROTEASE DOMAIN-CONTAINING PROTEIN"/>
    <property type="match status" value="1"/>
</dbReference>
<evidence type="ECO:0000313" key="5">
    <source>
        <dbReference type="Proteomes" id="UP000664521"/>
    </source>
</evidence>
<keyword evidence="2" id="KW-0812">Transmembrane</keyword>
<keyword evidence="2" id="KW-1133">Transmembrane helix</keyword>
<feature type="transmembrane region" description="Helical" evidence="2">
    <location>
        <begin position="56"/>
        <end position="75"/>
    </location>
</feature>
<dbReference type="EMBL" id="CAJPDS010000112">
    <property type="protein sequence ID" value="CAF9938365.1"/>
    <property type="molecule type" value="Genomic_DNA"/>
</dbReference>
<evidence type="ECO:0000259" key="3">
    <source>
        <dbReference type="Pfam" id="PF23658"/>
    </source>
</evidence>
<dbReference type="AlphaFoldDB" id="A0A8H3IXY2"/>
<feature type="transmembrane region" description="Helical" evidence="2">
    <location>
        <begin position="27"/>
        <end position="44"/>
    </location>
</feature>
<protein>
    <recommendedName>
        <fullName evidence="3">CPAF-like PDZ domain-containing protein</fullName>
    </recommendedName>
</protein>
<feature type="compositionally biased region" description="Basic and acidic residues" evidence="1">
    <location>
        <begin position="870"/>
        <end position="890"/>
    </location>
</feature>
<dbReference type="PANTHER" id="PTHR37049">
    <property type="entry name" value="PEPTIDASE S41 FAMILY PROTEIN"/>
    <property type="match status" value="1"/>
</dbReference>
<keyword evidence="2" id="KW-0472">Membrane</keyword>
<feature type="domain" description="CPAF-like PDZ" evidence="3">
    <location>
        <begin position="208"/>
        <end position="325"/>
    </location>
</feature>
<dbReference type="Gene3D" id="3.90.226.10">
    <property type="entry name" value="2-enoyl-CoA Hydratase, Chain A, domain 1"/>
    <property type="match status" value="1"/>
</dbReference>
<dbReference type="Proteomes" id="UP000664521">
    <property type="component" value="Unassembled WGS sequence"/>
</dbReference>
<accession>A0A8H3IXY2</accession>
<reference evidence="4" key="1">
    <citation type="submission" date="2021-03" db="EMBL/GenBank/DDBJ databases">
        <authorList>
            <person name="Tagirdzhanova G."/>
        </authorList>
    </citation>
    <scope>NUCLEOTIDE SEQUENCE</scope>
</reference>
<gene>
    <name evidence="4" type="ORF">HETSPECPRED_001050</name>
</gene>
<dbReference type="GO" id="GO:0008236">
    <property type="term" value="F:serine-type peptidase activity"/>
    <property type="evidence" value="ECO:0007669"/>
    <property type="project" value="InterPro"/>
</dbReference>
<feature type="region of interest" description="Disordered" evidence="1">
    <location>
        <begin position="360"/>
        <end position="397"/>
    </location>
</feature>
<organism evidence="4 5">
    <name type="scientific">Heterodermia speciosa</name>
    <dbReference type="NCBI Taxonomy" id="116794"/>
    <lineage>
        <taxon>Eukaryota</taxon>
        <taxon>Fungi</taxon>
        <taxon>Dikarya</taxon>
        <taxon>Ascomycota</taxon>
        <taxon>Pezizomycotina</taxon>
        <taxon>Lecanoromycetes</taxon>
        <taxon>OSLEUM clade</taxon>
        <taxon>Lecanoromycetidae</taxon>
        <taxon>Caliciales</taxon>
        <taxon>Physciaceae</taxon>
        <taxon>Heterodermia</taxon>
    </lineage>
</organism>
<dbReference type="InterPro" id="IPR056186">
    <property type="entry name" value="PDZ_CPAF-rel"/>
</dbReference>
<dbReference type="GO" id="GO:0006508">
    <property type="term" value="P:proteolysis"/>
    <property type="evidence" value="ECO:0007669"/>
    <property type="project" value="InterPro"/>
</dbReference>
<feature type="compositionally biased region" description="Low complexity" evidence="1">
    <location>
        <begin position="366"/>
        <end position="385"/>
    </location>
</feature>
<evidence type="ECO:0000256" key="1">
    <source>
        <dbReference type="SAM" id="MobiDB-lite"/>
    </source>
</evidence>
<comment type="caution">
    <text evidence="4">The sequence shown here is derived from an EMBL/GenBank/DDBJ whole genome shotgun (WGS) entry which is preliminary data.</text>
</comment>
<dbReference type="OrthoDB" id="27214at2759"/>
<dbReference type="Pfam" id="PF23658">
    <property type="entry name" value="PDZ_CPAF_rel"/>
    <property type="match status" value="1"/>
</dbReference>
<dbReference type="InterPro" id="IPR029045">
    <property type="entry name" value="ClpP/crotonase-like_dom_sf"/>
</dbReference>
<name>A0A8H3IXY2_9LECA</name>
<sequence length="890" mass="96177">MPTPAAADDEDEEINKYLLESLFEKRLDFLLLGALSSAAAYVLYRRYRLPVAIMRLTLALQLQTLFLALTFASPAPAPEATPVSTAPLPQSTICGDIVNSCNATFTAKQAYDCLSSVPFNAAVATQFIKYYNDTIQFQSTLAYLKSPPSSYQQPAVDILAGLEQIQKDVDNGAFRNQYAFEATLQNLVYSAHDAHFQLEAGILAAFTFLSPYPIVALSEDGVQIPKVYVTDDVFLTADSFKPSAIKTINGQDVTVYLTQFAAANSVGNLEPNADWNDLMSSFAAYIQDDYSIFESYVEFYPGDTITLGFENGTTSGPEPWVAIYNSPGPTGPLATGGDFYNFFVLGFYPASFDPNATDRCAASDGSTDSSTLTSTSSNSTSTNTTPVGADATATSWPDSAYPDNTDIYQPGLYPYGGGFLTGYFLRNISTAVLSIPSFDMSGDDIQTFSDTVQKFLNASHAANMKTVLIDLQQNLGGDTLLAIDTFKHFFPSNDTFRGSRLRAHATANAIGNTLTTYYATNQSPNGSVYDVLSASDWVSTDRLNAETGQNFTSWAEFFGPHEYNDDSFTTVERENITSSLFDNEALGIDIYGTSTPATNPQLYEPENIIILSDSLCSSACAVFVEMMHHDAGVKTVVVGGLPQTGPMQTASGSRGAQLYTSQNIDDDIAVAEYINATTAHYLPDREVQVLITFIGVNLRDQIRREQEAVPVQFVYDAADCRIFYTLETWMNYSQLWTHAVNAISDPKLCVAGSTGFSSTGTSSQAPNPLPTPKSPAYNASALFGTSNQFTNTFGGQELDIFHPVSKGIARPISQTCNNHGLGCPFGRCSFNTAHGQGSYNGRTITFRSGVCPSNTAASTGFVGLVTKNNEPAEIHGDGGREKTAKSGETR</sequence>
<dbReference type="InterPro" id="IPR052766">
    <property type="entry name" value="S41A_metabolite_peptidase"/>
</dbReference>
<proteinExistence type="predicted"/>